<proteinExistence type="predicted"/>
<dbReference type="InterPro" id="IPR001123">
    <property type="entry name" value="LeuE-type"/>
</dbReference>
<evidence type="ECO:0000256" key="5">
    <source>
        <dbReference type="ARBA" id="ARBA00023136"/>
    </source>
</evidence>
<evidence type="ECO:0000256" key="3">
    <source>
        <dbReference type="ARBA" id="ARBA00022692"/>
    </source>
</evidence>
<reference evidence="7" key="1">
    <citation type="submission" date="2022-06" db="EMBL/GenBank/DDBJ databases">
        <title>Novel species in genus nocardia.</title>
        <authorList>
            <person name="Li F."/>
        </authorList>
    </citation>
    <scope>NUCLEOTIDE SEQUENCE</scope>
    <source>
        <strain evidence="7">CDC141</strain>
    </source>
</reference>
<keyword evidence="4 6" id="KW-1133">Transmembrane helix</keyword>
<dbReference type="PANTHER" id="PTHR30086:SF20">
    <property type="entry name" value="ARGININE EXPORTER PROTEIN ARGO-RELATED"/>
    <property type="match status" value="1"/>
</dbReference>
<dbReference type="Pfam" id="PF01810">
    <property type="entry name" value="LysE"/>
    <property type="match status" value="1"/>
</dbReference>
<dbReference type="GO" id="GO:0015171">
    <property type="term" value="F:amino acid transmembrane transporter activity"/>
    <property type="evidence" value="ECO:0007669"/>
    <property type="project" value="TreeGrafter"/>
</dbReference>
<dbReference type="AlphaFoldDB" id="A0A9X2EID1"/>
<dbReference type="RefSeq" id="WP_251918397.1">
    <property type="nucleotide sequence ID" value="NZ_JAMRXG010000027.1"/>
</dbReference>
<dbReference type="PIRSF" id="PIRSF006324">
    <property type="entry name" value="LeuE"/>
    <property type="match status" value="1"/>
</dbReference>
<keyword evidence="3 6" id="KW-0812">Transmembrane</keyword>
<sequence length="207" mass="21652">MIDPSLYAAFLVASVLLVLVPGPDMLMIVALGMRNGPIGGLMAAAGVAVGLGVHTVAAVCGLSAVFTHFPVVFQALKWAGALYLIYLAIGAFRDRGDWSEITPTEASKWQCFSRAVITNVLNPKVIIFNVAFLPQFVNSDLDTSVGAQLAILGVTLVVVDFMIDGPIGVAAGSMGRKLMASNKRVVRGLNITCGVVFSVLAGKLVFG</sequence>
<gene>
    <name evidence="7" type="ORF">NDR86_35425</name>
</gene>
<evidence type="ECO:0000313" key="7">
    <source>
        <dbReference type="EMBL" id="MCM6778783.1"/>
    </source>
</evidence>
<feature type="transmembrane region" description="Helical" evidence="6">
    <location>
        <begin position="72"/>
        <end position="92"/>
    </location>
</feature>
<evidence type="ECO:0000256" key="2">
    <source>
        <dbReference type="ARBA" id="ARBA00022475"/>
    </source>
</evidence>
<evidence type="ECO:0000256" key="1">
    <source>
        <dbReference type="ARBA" id="ARBA00004651"/>
    </source>
</evidence>
<keyword evidence="8" id="KW-1185">Reference proteome</keyword>
<feature type="transmembrane region" description="Helical" evidence="6">
    <location>
        <begin position="184"/>
        <end position="206"/>
    </location>
</feature>
<dbReference type="GO" id="GO:0005886">
    <property type="term" value="C:plasma membrane"/>
    <property type="evidence" value="ECO:0007669"/>
    <property type="project" value="UniProtKB-SubCell"/>
</dbReference>
<keyword evidence="2" id="KW-1003">Cell membrane</keyword>
<feature type="transmembrane region" description="Helical" evidence="6">
    <location>
        <begin position="145"/>
        <end position="163"/>
    </location>
</feature>
<comment type="subcellular location">
    <subcellularLocation>
        <location evidence="1">Cell membrane</location>
        <topology evidence="1">Multi-pass membrane protein</topology>
    </subcellularLocation>
</comment>
<dbReference type="PANTHER" id="PTHR30086">
    <property type="entry name" value="ARGININE EXPORTER PROTEIN ARGO"/>
    <property type="match status" value="1"/>
</dbReference>
<dbReference type="Proteomes" id="UP001139157">
    <property type="component" value="Unassembled WGS sequence"/>
</dbReference>
<accession>A0A9X2EID1</accession>
<protein>
    <submittedName>
        <fullName evidence="7">LysE family translocator</fullName>
    </submittedName>
</protein>
<organism evidence="7 8">
    <name type="scientific">Nocardia pulmonis</name>
    <dbReference type="NCBI Taxonomy" id="2951408"/>
    <lineage>
        <taxon>Bacteria</taxon>
        <taxon>Bacillati</taxon>
        <taxon>Actinomycetota</taxon>
        <taxon>Actinomycetes</taxon>
        <taxon>Mycobacteriales</taxon>
        <taxon>Nocardiaceae</taxon>
        <taxon>Nocardia</taxon>
    </lineage>
</organism>
<evidence type="ECO:0000313" key="8">
    <source>
        <dbReference type="Proteomes" id="UP001139157"/>
    </source>
</evidence>
<keyword evidence="5 6" id="KW-0472">Membrane</keyword>
<feature type="transmembrane region" description="Helical" evidence="6">
    <location>
        <begin position="41"/>
        <end position="66"/>
    </location>
</feature>
<name>A0A9X2EID1_9NOCA</name>
<evidence type="ECO:0000256" key="6">
    <source>
        <dbReference type="SAM" id="Phobius"/>
    </source>
</evidence>
<feature type="transmembrane region" description="Helical" evidence="6">
    <location>
        <begin position="112"/>
        <end position="133"/>
    </location>
</feature>
<evidence type="ECO:0000256" key="4">
    <source>
        <dbReference type="ARBA" id="ARBA00022989"/>
    </source>
</evidence>
<dbReference type="EMBL" id="JAMRXG010000027">
    <property type="protein sequence ID" value="MCM6778783.1"/>
    <property type="molecule type" value="Genomic_DNA"/>
</dbReference>
<comment type="caution">
    <text evidence="7">The sequence shown here is derived from an EMBL/GenBank/DDBJ whole genome shotgun (WGS) entry which is preliminary data.</text>
</comment>
<feature type="transmembrane region" description="Helical" evidence="6">
    <location>
        <begin position="6"/>
        <end position="29"/>
    </location>
</feature>